<name>A0A2I0KPG1_PUNGR</name>
<evidence type="ECO:0000313" key="1">
    <source>
        <dbReference type="EMBL" id="PKI70377.1"/>
    </source>
</evidence>
<dbReference type="Proteomes" id="UP000233551">
    <property type="component" value="Unassembled WGS sequence"/>
</dbReference>
<sequence>MYNDKRKVRRAIEEAGIPYTYICCNSIAVWPHHDNTHPSADGSFPDHGNGNVKGLGAGYGAPCPGSFGRTPYFPGWGNIPI</sequence>
<comment type="caution">
    <text evidence="1">The sequence shown here is derived from an EMBL/GenBank/DDBJ whole genome shotgun (WGS) entry which is preliminary data.</text>
</comment>
<protein>
    <submittedName>
        <fullName evidence="1">Uncharacterized protein</fullName>
    </submittedName>
</protein>
<dbReference type="AlphaFoldDB" id="A0A2I0KPG1"/>
<dbReference type="STRING" id="22663.A0A2I0KPG1"/>
<organism evidence="1 2">
    <name type="scientific">Punica granatum</name>
    <name type="common">Pomegranate</name>
    <dbReference type="NCBI Taxonomy" id="22663"/>
    <lineage>
        <taxon>Eukaryota</taxon>
        <taxon>Viridiplantae</taxon>
        <taxon>Streptophyta</taxon>
        <taxon>Embryophyta</taxon>
        <taxon>Tracheophyta</taxon>
        <taxon>Spermatophyta</taxon>
        <taxon>Magnoliopsida</taxon>
        <taxon>eudicotyledons</taxon>
        <taxon>Gunneridae</taxon>
        <taxon>Pentapetalae</taxon>
        <taxon>rosids</taxon>
        <taxon>malvids</taxon>
        <taxon>Myrtales</taxon>
        <taxon>Lythraceae</taxon>
        <taxon>Punica</taxon>
    </lineage>
</organism>
<dbReference type="Gene3D" id="3.90.25.10">
    <property type="entry name" value="UDP-galactose 4-epimerase, domain 1"/>
    <property type="match status" value="1"/>
</dbReference>
<proteinExistence type="predicted"/>
<accession>A0A2I0KPG1</accession>
<keyword evidence="2" id="KW-1185">Reference proteome</keyword>
<dbReference type="Gene3D" id="3.40.50.720">
    <property type="entry name" value="NAD(P)-binding Rossmann-like Domain"/>
    <property type="match status" value="1"/>
</dbReference>
<dbReference type="EMBL" id="PGOL01000459">
    <property type="protein sequence ID" value="PKI70377.1"/>
    <property type="molecule type" value="Genomic_DNA"/>
</dbReference>
<reference evidence="1 2" key="1">
    <citation type="submission" date="2017-11" db="EMBL/GenBank/DDBJ databases">
        <title>De-novo sequencing of pomegranate (Punica granatum L.) genome.</title>
        <authorList>
            <person name="Akparov Z."/>
            <person name="Amiraslanov A."/>
            <person name="Hajiyeva S."/>
            <person name="Abbasov M."/>
            <person name="Kaur K."/>
            <person name="Hamwieh A."/>
            <person name="Solovyev V."/>
            <person name="Salamov A."/>
            <person name="Braich B."/>
            <person name="Kosarev P."/>
            <person name="Mahmoud A."/>
            <person name="Hajiyev E."/>
            <person name="Babayeva S."/>
            <person name="Izzatullayeva V."/>
            <person name="Mammadov A."/>
            <person name="Mammadov A."/>
            <person name="Sharifova S."/>
            <person name="Ojaghi J."/>
            <person name="Eynullazada K."/>
            <person name="Bayramov B."/>
            <person name="Abdulazimova A."/>
            <person name="Shahmuradov I."/>
        </authorList>
    </citation>
    <scope>NUCLEOTIDE SEQUENCE [LARGE SCALE GENOMIC DNA]</scope>
    <source>
        <strain evidence="2">cv. AG2017</strain>
        <tissue evidence="1">Leaf</tissue>
    </source>
</reference>
<evidence type="ECO:0000313" key="2">
    <source>
        <dbReference type="Proteomes" id="UP000233551"/>
    </source>
</evidence>
<gene>
    <name evidence="1" type="ORF">CRG98_009257</name>
</gene>